<dbReference type="InterPro" id="IPR036063">
    <property type="entry name" value="Smr_dom_sf"/>
</dbReference>
<dbReference type="STRING" id="4432.A0A1U7ZPS9"/>
<dbReference type="SMART" id="SM01162">
    <property type="entry name" value="DUF1771"/>
    <property type="match status" value="1"/>
</dbReference>
<dbReference type="RefSeq" id="XP_010253889.1">
    <property type="nucleotide sequence ID" value="XM_010255587.2"/>
</dbReference>
<gene>
    <name evidence="4" type="primary">LOC104595038</name>
</gene>
<feature type="region of interest" description="Disordered" evidence="1">
    <location>
        <begin position="1"/>
        <end position="30"/>
    </location>
</feature>
<dbReference type="PANTHER" id="PTHR47676:SF1">
    <property type="entry name" value="SMR DOMAIN-CONTAINING PROTEIN"/>
    <property type="match status" value="1"/>
</dbReference>
<evidence type="ECO:0000313" key="4">
    <source>
        <dbReference type="RefSeq" id="XP_010253889.1"/>
    </source>
</evidence>
<dbReference type="AlphaFoldDB" id="A0A1U7ZPS9"/>
<dbReference type="SUPFAM" id="SSF160443">
    <property type="entry name" value="SMR domain-like"/>
    <property type="match status" value="1"/>
</dbReference>
<dbReference type="GeneID" id="104595038"/>
<dbReference type="OrthoDB" id="3231855at2759"/>
<organism evidence="3 4">
    <name type="scientific">Nelumbo nucifera</name>
    <name type="common">Sacred lotus</name>
    <dbReference type="NCBI Taxonomy" id="4432"/>
    <lineage>
        <taxon>Eukaryota</taxon>
        <taxon>Viridiplantae</taxon>
        <taxon>Streptophyta</taxon>
        <taxon>Embryophyta</taxon>
        <taxon>Tracheophyta</taxon>
        <taxon>Spermatophyta</taxon>
        <taxon>Magnoliopsida</taxon>
        <taxon>Proteales</taxon>
        <taxon>Nelumbonaceae</taxon>
        <taxon>Nelumbo</taxon>
    </lineage>
</organism>
<dbReference type="PANTHER" id="PTHR47676">
    <property type="entry name" value="OS01G0225100 PROTEIN"/>
    <property type="match status" value="1"/>
</dbReference>
<evidence type="ECO:0000259" key="2">
    <source>
        <dbReference type="PROSITE" id="PS50828"/>
    </source>
</evidence>
<feature type="compositionally biased region" description="Basic residues" evidence="1">
    <location>
        <begin position="1"/>
        <end position="13"/>
    </location>
</feature>
<name>A0A1U7ZPS9_NELNU</name>
<reference evidence="4" key="1">
    <citation type="submission" date="2025-08" db="UniProtKB">
        <authorList>
            <consortium name="RefSeq"/>
        </authorList>
    </citation>
    <scope>IDENTIFICATION</scope>
</reference>
<dbReference type="Pfam" id="PF01713">
    <property type="entry name" value="Smr"/>
    <property type="match status" value="1"/>
</dbReference>
<dbReference type="InterPro" id="IPR002625">
    <property type="entry name" value="Smr_dom"/>
</dbReference>
<dbReference type="FunCoup" id="A0A1U7ZPS9">
    <property type="interactions" value="1809"/>
</dbReference>
<proteinExistence type="predicted"/>
<dbReference type="InterPro" id="IPR055319">
    <property type="entry name" value="At5g58720-like"/>
</dbReference>
<dbReference type="Gene3D" id="3.30.1370.110">
    <property type="match status" value="1"/>
</dbReference>
<accession>A0A1U7ZPS9</accession>
<evidence type="ECO:0000313" key="3">
    <source>
        <dbReference type="Proteomes" id="UP000189703"/>
    </source>
</evidence>
<dbReference type="Pfam" id="PF08590">
    <property type="entry name" value="DUF1771"/>
    <property type="match status" value="1"/>
</dbReference>
<keyword evidence="3" id="KW-1185">Reference proteome</keyword>
<dbReference type="SMART" id="SM00463">
    <property type="entry name" value="SMR"/>
    <property type="match status" value="1"/>
</dbReference>
<dbReference type="InterPro" id="IPR056254">
    <property type="entry name" value="At5g58720/SDE5-like_UBA-like"/>
</dbReference>
<dbReference type="Pfam" id="PF24767">
    <property type="entry name" value="UBA_At5g58720"/>
    <property type="match status" value="1"/>
</dbReference>
<dbReference type="InParanoid" id="A0A1U7ZPS9"/>
<dbReference type="PROSITE" id="PS50828">
    <property type="entry name" value="SMR"/>
    <property type="match status" value="1"/>
</dbReference>
<protein>
    <submittedName>
        <fullName evidence="4">SMR domain-containing protein At5g58720 isoform X1</fullName>
    </submittedName>
</protein>
<sequence length="501" mass="55935">MKPSKKKPRVRKGGNREVRVNGEVAGDDQKEDRRVMDQLVEAFSSASLEEATWAYREANGDANKAAEILGGLLENGNVSPMSSSSSSGTGKPVFAKACRGRKQKKVVASAGTISSVLGKEYVMSSPRRNSHISKGINNNPISNEEAEQFLYSMLGDDCEMSMDVVRDVLCQCRYDVEKALDALLNLSTTSYNQFKSSGHGDYNKNDIQDRRVFIECSDSDSLDSTAGNFQLTYRPSDSTLHLSEDLQGTLLPPHYNCRDCLDVVISDKEYQSRPVTKESDLHQKVLESLFNIPKSSEHEPSSMNWKNAVKKMKSLGQGSDLRPNLAETQQNVGHGDEYQVFRKAAQQHWSTMKSCYQKATTAYLKGERTYAAYLSEQGEIHKRRAREADEKASQDIFVARNKRIENVITIDLHGQHVKQAIRILKVHLIYTTYMSSIQSLRVITGCGTHGVGTGKLKKSVISLLEKEGIGWSEENQGTVLIKIDGRKEFNFMESETDSESM</sequence>
<evidence type="ECO:0000256" key="1">
    <source>
        <dbReference type="SAM" id="MobiDB-lite"/>
    </source>
</evidence>
<dbReference type="eggNOG" id="KOG2401">
    <property type="taxonomic scope" value="Eukaryota"/>
</dbReference>
<dbReference type="KEGG" id="nnu:104595038"/>
<dbReference type="InterPro" id="IPR013899">
    <property type="entry name" value="DUF1771"/>
</dbReference>
<dbReference type="OMA" id="IPEQRTY"/>
<dbReference type="Proteomes" id="UP000189703">
    <property type="component" value="Unplaced"/>
</dbReference>
<feature type="domain" description="Smr" evidence="2">
    <location>
        <begin position="410"/>
        <end position="484"/>
    </location>
</feature>